<evidence type="ECO:0000259" key="2">
    <source>
        <dbReference type="PROSITE" id="PS50020"/>
    </source>
</evidence>
<accession>A0AAN7W7J2</accession>
<dbReference type="CDD" id="cd00201">
    <property type="entry name" value="WW"/>
    <property type="match status" value="1"/>
</dbReference>
<reference evidence="4" key="1">
    <citation type="submission" date="2023-08" db="EMBL/GenBank/DDBJ databases">
        <title>Black Yeasts Isolated from many extreme environments.</title>
        <authorList>
            <person name="Coleine C."/>
            <person name="Stajich J.E."/>
            <person name="Selbmann L."/>
        </authorList>
    </citation>
    <scope>NUCLEOTIDE SEQUENCE</scope>
    <source>
        <strain evidence="4">CCFEE 5810</strain>
    </source>
</reference>
<dbReference type="InterPro" id="IPR036020">
    <property type="entry name" value="WW_dom_sf"/>
</dbReference>
<protein>
    <recommendedName>
        <fullName evidence="6">BTB domain-containing protein</fullName>
    </recommendedName>
</protein>
<dbReference type="PANTHER" id="PTHR47843:SF5">
    <property type="entry name" value="BTB_POZ DOMAIN PROTEIN"/>
    <property type="match status" value="1"/>
</dbReference>
<keyword evidence="1" id="KW-1133">Transmembrane helix</keyword>
<gene>
    <name evidence="4" type="ORF">LTR97_006168</name>
</gene>
<dbReference type="Gene3D" id="2.20.70.10">
    <property type="match status" value="1"/>
</dbReference>
<dbReference type="EMBL" id="JAVRQU010000008">
    <property type="protein sequence ID" value="KAK5700034.1"/>
    <property type="molecule type" value="Genomic_DNA"/>
</dbReference>
<proteinExistence type="predicted"/>
<dbReference type="SUPFAM" id="SSF51045">
    <property type="entry name" value="WW domain"/>
    <property type="match status" value="1"/>
</dbReference>
<dbReference type="InterPro" id="IPR011333">
    <property type="entry name" value="SKP1/BTB/POZ_sf"/>
</dbReference>
<evidence type="ECO:0000259" key="3">
    <source>
        <dbReference type="PROSITE" id="PS50097"/>
    </source>
</evidence>
<dbReference type="AlphaFoldDB" id="A0AAN7W7J2"/>
<dbReference type="InterPro" id="IPR001202">
    <property type="entry name" value="WW_dom"/>
</dbReference>
<evidence type="ECO:0000313" key="4">
    <source>
        <dbReference type="EMBL" id="KAK5700034.1"/>
    </source>
</evidence>
<dbReference type="Pfam" id="PF00651">
    <property type="entry name" value="BTB"/>
    <property type="match status" value="1"/>
</dbReference>
<name>A0AAN7W7J2_9PEZI</name>
<dbReference type="Gene3D" id="3.30.710.10">
    <property type="entry name" value="Potassium Channel Kv1.1, Chain A"/>
    <property type="match status" value="1"/>
</dbReference>
<dbReference type="SUPFAM" id="SSF54695">
    <property type="entry name" value="POZ domain"/>
    <property type="match status" value="1"/>
</dbReference>
<evidence type="ECO:0008006" key="6">
    <source>
        <dbReference type="Google" id="ProtNLM"/>
    </source>
</evidence>
<keyword evidence="1" id="KW-0812">Transmembrane</keyword>
<dbReference type="PROSITE" id="PS50020">
    <property type="entry name" value="WW_DOMAIN_2"/>
    <property type="match status" value="1"/>
</dbReference>
<dbReference type="PROSITE" id="PS01159">
    <property type="entry name" value="WW_DOMAIN_1"/>
    <property type="match status" value="1"/>
</dbReference>
<feature type="domain" description="WW" evidence="2">
    <location>
        <begin position="7"/>
        <end position="39"/>
    </location>
</feature>
<dbReference type="SMART" id="SM00456">
    <property type="entry name" value="WW"/>
    <property type="match status" value="1"/>
</dbReference>
<dbReference type="InterPro" id="IPR000210">
    <property type="entry name" value="BTB/POZ_dom"/>
</dbReference>
<feature type="domain" description="BTB" evidence="3">
    <location>
        <begin position="179"/>
        <end position="246"/>
    </location>
</feature>
<keyword evidence="1" id="KW-0472">Membrane</keyword>
<evidence type="ECO:0000256" key="1">
    <source>
        <dbReference type="SAM" id="Phobius"/>
    </source>
</evidence>
<comment type="caution">
    <text evidence="4">The sequence shown here is derived from an EMBL/GenBank/DDBJ whole genome shotgun (WGS) entry which is preliminary data.</text>
</comment>
<sequence>MGNTDSRPLMCGWIEATQDGRLYYYHTGSRATSFERPKEEDEVNRVCHAITAKCEQGQKEDLSRISQLQAQIKTSQNLATQAEARATKSEQVNGLNLQRVSQLSADKLALQSSVSRTPELREVALAILFTAVFLVAGYGAAWTKRHLSERRATSEERRLRKAVGLPKGAADLFRTSKYSDLTVTCGGLEWNVHKSIICTQSDFFAKACDGSFREAKEARIDLSSDDHRAVAALLYFFYHGDYRAADTRSEDFSPMMLHVKLYIMADKYFSERLRQVSLSKLVSDMSTDYKTHAFADTVAEIYATTSSDSQLRALAVKVTKEQASSLFGVRKYNGRFKEVAWSTPEFAADVARALACHD</sequence>
<dbReference type="CDD" id="cd18186">
    <property type="entry name" value="BTB_POZ_ZBTB_KLHL-like"/>
    <property type="match status" value="1"/>
</dbReference>
<feature type="transmembrane region" description="Helical" evidence="1">
    <location>
        <begin position="123"/>
        <end position="141"/>
    </location>
</feature>
<evidence type="ECO:0000313" key="5">
    <source>
        <dbReference type="Proteomes" id="UP001310594"/>
    </source>
</evidence>
<dbReference type="Proteomes" id="UP001310594">
    <property type="component" value="Unassembled WGS sequence"/>
</dbReference>
<organism evidence="4 5">
    <name type="scientific">Elasticomyces elasticus</name>
    <dbReference type="NCBI Taxonomy" id="574655"/>
    <lineage>
        <taxon>Eukaryota</taxon>
        <taxon>Fungi</taxon>
        <taxon>Dikarya</taxon>
        <taxon>Ascomycota</taxon>
        <taxon>Pezizomycotina</taxon>
        <taxon>Dothideomycetes</taxon>
        <taxon>Dothideomycetidae</taxon>
        <taxon>Mycosphaerellales</taxon>
        <taxon>Teratosphaeriaceae</taxon>
        <taxon>Elasticomyces</taxon>
    </lineage>
</organism>
<dbReference type="PROSITE" id="PS50097">
    <property type="entry name" value="BTB"/>
    <property type="match status" value="1"/>
</dbReference>
<dbReference type="PANTHER" id="PTHR47843">
    <property type="entry name" value="BTB DOMAIN-CONTAINING PROTEIN-RELATED"/>
    <property type="match status" value="1"/>
</dbReference>